<dbReference type="PANTHER" id="PTHR33240:SF15">
    <property type="entry name" value="GAG-PRO-LIKE PROTEIN"/>
    <property type="match status" value="1"/>
</dbReference>
<name>A0AAV3NUP6_LITER</name>
<proteinExistence type="predicted"/>
<sequence>MSFTYRLDKDNQCQNRRSPPPLQIKAEPAELPRLTGRIDTIFGGITGGGDSRNSRKGYARRQIYSIAQAPASSSKPISFSNEELIGIELQHDDPVVIAPIIASLTVERMLVDTGSSVDILYISTFGKLQLPRSIIQPLATPLTGFTGHSINVIGVAPLLHSGFRFKGDYN</sequence>
<evidence type="ECO:0008006" key="4">
    <source>
        <dbReference type="Google" id="ProtNLM"/>
    </source>
</evidence>
<dbReference type="EMBL" id="BAABME010000475">
    <property type="protein sequence ID" value="GAA0143094.1"/>
    <property type="molecule type" value="Genomic_DNA"/>
</dbReference>
<evidence type="ECO:0000256" key="1">
    <source>
        <dbReference type="SAM" id="MobiDB-lite"/>
    </source>
</evidence>
<evidence type="ECO:0000313" key="3">
    <source>
        <dbReference type="Proteomes" id="UP001454036"/>
    </source>
</evidence>
<dbReference type="PANTHER" id="PTHR33240">
    <property type="entry name" value="OS08G0508500 PROTEIN"/>
    <property type="match status" value="1"/>
</dbReference>
<reference evidence="2 3" key="1">
    <citation type="submission" date="2024-01" db="EMBL/GenBank/DDBJ databases">
        <title>The complete chloroplast genome sequence of Lithospermum erythrorhizon: insights into the phylogenetic relationship among Boraginaceae species and the maternal lineages of purple gromwells.</title>
        <authorList>
            <person name="Okada T."/>
            <person name="Watanabe K."/>
        </authorList>
    </citation>
    <scope>NUCLEOTIDE SEQUENCE [LARGE SCALE GENOMIC DNA]</scope>
</reference>
<dbReference type="CDD" id="cd00303">
    <property type="entry name" value="retropepsin_like"/>
    <property type="match status" value="1"/>
</dbReference>
<dbReference type="Proteomes" id="UP001454036">
    <property type="component" value="Unassembled WGS sequence"/>
</dbReference>
<organism evidence="2 3">
    <name type="scientific">Lithospermum erythrorhizon</name>
    <name type="common">Purple gromwell</name>
    <name type="synonym">Lithospermum officinale var. erythrorhizon</name>
    <dbReference type="NCBI Taxonomy" id="34254"/>
    <lineage>
        <taxon>Eukaryota</taxon>
        <taxon>Viridiplantae</taxon>
        <taxon>Streptophyta</taxon>
        <taxon>Embryophyta</taxon>
        <taxon>Tracheophyta</taxon>
        <taxon>Spermatophyta</taxon>
        <taxon>Magnoliopsida</taxon>
        <taxon>eudicotyledons</taxon>
        <taxon>Gunneridae</taxon>
        <taxon>Pentapetalae</taxon>
        <taxon>asterids</taxon>
        <taxon>lamiids</taxon>
        <taxon>Boraginales</taxon>
        <taxon>Boraginaceae</taxon>
        <taxon>Boraginoideae</taxon>
        <taxon>Lithospermeae</taxon>
        <taxon>Lithospermum</taxon>
    </lineage>
</organism>
<keyword evidence="3" id="KW-1185">Reference proteome</keyword>
<gene>
    <name evidence="2" type="ORF">LIER_03855</name>
</gene>
<comment type="caution">
    <text evidence="2">The sequence shown here is derived from an EMBL/GenBank/DDBJ whole genome shotgun (WGS) entry which is preliminary data.</text>
</comment>
<evidence type="ECO:0000313" key="2">
    <source>
        <dbReference type="EMBL" id="GAA0143094.1"/>
    </source>
</evidence>
<protein>
    <recommendedName>
        <fullName evidence="4">Peptidase A2 domain-containing protein</fullName>
    </recommendedName>
</protein>
<feature type="compositionally biased region" description="Basic and acidic residues" evidence="1">
    <location>
        <begin position="1"/>
        <end position="11"/>
    </location>
</feature>
<feature type="region of interest" description="Disordered" evidence="1">
    <location>
        <begin position="1"/>
        <end position="23"/>
    </location>
</feature>
<dbReference type="AlphaFoldDB" id="A0AAV3NUP6"/>
<accession>A0AAV3NUP6</accession>